<comment type="caution">
    <text evidence="12">The sequence shown here is derived from an EMBL/GenBank/DDBJ whole genome shotgun (WGS) entry which is preliminary data.</text>
</comment>
<keyword evidence="6" id="KW-0520">NAD</keyword>
<keyword evidence="4" id="KW-0028">Amino-acid biosynthesis</keyword>
<dbReference type="InterPro" id="IPR036291">
    <property type="entry name" value="NAD(P)-bd_dom_sf"/>
</dbReference>
<evidence type="ECO:0000256" key="4">
    <source>
        <dbReference type="ARBA" id="ARBA00022605"/>
    </source>
</evidence>
<keyword evidence="5 9" id="KW-0560">Oxidoreductase</keyword>
<dbReference type="OrthoDB" id="9805416at2"/>
<feature type="domain" description="D-isomer specific 2-hydroxyacid dehydrogenase NAD-binding" evidence="11">
    <location>
        <begin position="107"/>
        <end position="283"/>
    </location>
</feature>
<dbReference type="Gene3D" id="3.40.50.720">
    <property type="entry name" value="NAD(P)-binding Rossmann-like Domain"/>
    <property type="match status" value="2"/>
</dbReference>
<evidence type="ECO:0000256" key="9">
    <source>
        <dbReference type="RuleBase" id="RU003719"/>
    </source>
</evidence>
<dbReference type="PROSITE" id="PS00065">
    <property type="entry name" value="D_2_HYDROXYACID_DH_1"/>
    <property type="match status" value="1"/>
</dbReference>
<dbReference type="Pfam" id="PF02826">
    <property type="entry name" value="2-Hacid_dh_C"/>
    <property type="match status" value="1"/>
</dbReference>
<protein>
    <recommendedName>
        <fullName evidence="3">D-lactate dehydrogenase</fullName>
        <ecNumber evidence="2">1.1.1.28</ecNumber>
    </recommendedName>
    <alternativeName>
        <fullName evidence="7">D-specific 2-hydroxyacid dehydrogenase</fullName>
    </alternativeName>
</protein>
<dbReference type="PANTHER" id="PTHR42789">
    <property type="entry name" value="D-ISOMER SPECIFIC 2-HYDROXYACID DEHYDROGENASE FAMILY PROTEIN (AFU_ORTHOLOGUE AFUA_6G10090)"/>
    <property type="match status" value="1"/>
</dbReference>
<evidence type="ECO:0000256" key="5">
    <source>
        <dbReference type="ARBA" id="ARBA00023002"/>
    </source>
</evidence>
<dbReference type="SUPFAM" id="SSF52283">
    <property type="entry name" value="Formate/glycerate dehydrogenase catalytic domain-like"/>
    <property type="match status" value="1"/>
</dbReference>
<dbReference type="InterPro" id="IPR050857">
    <property type="entry name" value="D-2-hydroxyacid_DH"/>
</dbReference>
<dbReference type="FunFam" id="3.40.50.720:FF:000203">
    <property type="entry name" value="D-3-phosphoglycerate dehydrogenase (SerA)"/>
    <property type="match status" value="1"/>
</dbReference>
<comment type="catalytic activity">
    <reaction evidence="8">
        <text>(R)-lactate + NAD(+) = pyruvate + NADH + H(+)</text>
        <dbReference type="Rhea" id="RHEA:16369"/>
        <dbReference type="ChEBI" id="CHEBI:15361"/>
        <dbReference type="ChEBI" id="CHEBI:15378"/>
        <dbReference type="ChEBI" id="CHEBI:16004"/>
        <dbReference type="ChEBI" id="CHEBI:57540"/>
        <dbReference type="ChEBI" id="CHEBI:57945"/>
        <dbReference type="EC" id="1.1.1.28"/>
    </reaction>
</comment>
<dbReference type="PANTHER" id="PTHR42789:SF1">
    <property type="entry name" value="D-ISOMER SPECIFIC 2-HYDROXYACID DEHYDROGENASE FAMILY PROTEIN (AFU_ORTHOLOGUE AFUA_6G10090)"/>
    <property type="match status" value="1"/>
</dbReference>
<dbReference type="InterPro" id="IPR006140">
    <property type="entry name" value="D-isomer_DH_NAD-bd"/>
</dbReference>
<dbReference type="Proteomes" id="UP000315103">
    <property type="component" value="Unassembled WGS sequence"/>
</dbReference>
<evidence type="ECO:0000256" key="7">
    <source>
        <dbReference type="ARBA" id="ARBA00030947"/>
    </source>
</evidence>
<evidence type="ECO:0000256" key="3">
    <source>
        <dbReference type="ARBA" id="ARBA00014095"/>
    </source>
</evidence>
<dbReference type="Pfam" id="PF00389">
    <property type="entry name" value="2-Hacid_dh"/>
    <property type="match status" value="1"/>
</dbReference>
<evidence type="ECO:0000256" key="2">
    <source>
        <dbReference type="ARBA" id="ARBA00012969"/>
    </source>
</evidence>
<sequence length="315" mass="34115">MTYRILIPKKVHESGIQLLEAAGCEIVRPPDTRASTLREYAADADAILARTEPITDEVIEQAARLKVIARHGAGYDNISLEKASEMGITVTNVPLGNTNAVAELVVTLIMAASRNLVGVNREFAKGNYEIRDAAIGSEVEGKTLGIVGYGHIGRLVSKKCRKGLCMKIRVYDPFLDEATLENGVEAVENLEAFLAECDYVSLHVPLMEATRNMIGTDQFRQMKENCVLINASRGGVVDEKALLEALDDGEIGMAALDVFEEEPPSSDHPLIAHDRVIATPHLGAQTTEAMENLSVAAAEEILRVLSGEAPLNRVN</sequence>
<evidence type="ECO:0000256" key="6">
    <source>
        <dbReference type="ARBA" id="ARBA00023027"/>
    </source>
</evidence>
<dbReference type="CDD" id="cd12173">
    <property type="entry name" value="PGDH_4"/>
    <property type="match status" value="1"/>
</dbReference>
<dbReference type="InterPro" id="IPR029753">
    <property type="entry name" value="D-isomer_DH_CS"/>
</dbReference>
<dbReference type="PROSITE" id="PS00671">
    <property type="entry name" value="D_2_HYDROXYACID_DH_3"/>
    <property type="match status" value="1"/>
</dbReference>
<evidence type="ECO:0000259" key="11">
    <source>
        <dbReference type="Pfam" id="PF02826"/>
    </source>
</evidence>
<proteinExistence type="inferred from homology"/>
<comment type="similarity">
    <text evidence="1 9">Belongs to the D-isomer specific 2-hydroxyacid dehydrogenase family.</text>
</comment>
<dbReference type="GO" id="GO:0008720">
    <property type="term" value="F:D-lactate dehydrogenase (NAD+) activity"/>
    <property type="evidence" value="ECO:0007669"/>
    <property type="project" value="UniProtKB-EC"/>
</dbReference>
<evidence type="ECO:0000313" key="12">
    <source>
        <dbReference type="EMBL" id="TVT27392.1"/>
    </source>
</evidence>
<evidence type="ECO:0000259" key="10">
    <source>
        <dbReference type="Pfam" id="PF00389"/>
    </source>
</evidence>
<dbReference type="SUPFAM" id="SSF51735">
    <property type="entry name" value="NAD(P)-binding Rossmann-fold domains"/>
    <property type="match status" value="1"/>
</dbReference>
<dbReference type="EC" id="1.1.1.28" evidence="2"/>
<gene>
    <name evidence="12" type="ORF">FO441_10150</name>
</gene>
<reference evidence="12 13" key="1">
    <citation type="submission" date="2019-07" db="EMBL/GenBank/DDBJ databases">
        <title>Salinicoccus cyprini sp. nov., isolated from gastro-intestinal tract of mirror carp, Cyprinus carpio var. specularis, collected from Gobind Sagar Reservoir, Himachal Pradesh, India.</title>
        <authorList>
            <person name="Talwar C."/>
            <person name="Singh A.K."/>
            <person name="Lal R."/>
            <person name="Negi R.K."/>
        </authorList>
    </citation>
    <scope>NUCLEOTIDE SEQUENCE [LARGE SCALE GENOMIC DNA]</scope>
    <source>
        <strain evidence="12 13">CT19</strain>
    </source>
</reference>
<dbReference type="InterPro" id="IPR029752">
    <property type="entry name" value="D-isomer_DH_CS1"/>
</dbReference>
<evidence type="ECO:0000256" key="8">
    <source>
        <dbReference type="ARBA" id="ARBA00049040"/>
    </source>
</evidence>
<dbReference type="GO" id="GO:0051287">
    <property type="term" value="F:NAD binding"/>
    <property type="evidence" value="ECO:0007669"/>
    <property type="project" value="InterPro"/>
</dbReference>
<dbReference type="EMBL" id="VMSJ01000004">
    <property type="protein sequence ID" value="TVT27392.1"/>
    <property type="molecule type" value="Genomic_DNA"/>
</dbReference>
<dbReference type="InterPro" id="IPR006139">
    <property type="entry name" value="D-isomer_2_OHA_DH_cat_dom"/>
</dbReference>
<dbReference type="AlphaFoldDB" id="A0A558AT00"/>
<dbReference type="GO" id="GO:0008652">
    <property type="term" value="P:amino acid biosynthetic process"/>
    <property type="evidence" value="ECO:0007669"/>
    <property type="project" value="UniProtKB-KW"/>
</dbReference>
<evidence type="ECO:0000313" key="13">
    <source>
        <dbReference type="Proteomes" id="UP000315103"/>
    </source>
</evidence>
<accession>A0A558AT00</accession>
<organism evidence="12 13">
    <name type="scientific">Salinicoccus cyprini</name>
    <dbReference type="NCBI Taxonomy" id="2493691"/>
    <lineage>
        <taxon>Bacteria</taxon>
        <taxon>Bacillati</taxon>
        <taxon>Bacillota</taxon>
        <taxon>Bacilli</taxon>
        <taxon>Bacillales</taxon>
        <taxon>Staphylococcaceae</taxon>
        <taxon>Salinicoccus</taxon>
    </lineage>
</organism>
<keyword evidence="13" id="KW-1185">Reference proteome</keyword>
<name>A0A558AT00_9STAP</name>
<feature type="domain" description="D-isomer specific 2-hydroxyacid dehydrogenase catalytic" evidence="10">
    <location>
        <begin position="5"/>
        <end position="315"/>
    </location>
</feature>
<evidence type="ECO:0000256" key="1">
    <source>
        <dbReference type="ARBA" id="ARBA00005854"/>
    </source>
</evidence>